<keyword evidence="1 4" id="KW-0378">Hydrolase</keyword>
<evidence type="ECO:0000313" key="7">
    <source>
        <dbReference type="Proteomes" id="UP001590950"/>
    </source>
</evidence>
<feature type="domain" description="PNPLA" evidence="5">
    <location>
        <begin position="302"/>
        <end position="518"/>
    </location>
</feature>
<dbReference type="Gene3D" id="3.40.50.1820">
    <property type="entry name" value="alpha/beta hydrolase"/>
    <property type="match status" value="1"/>
</dbReference>
<dbReference type="PANTHER" id="PTHR24185:SF1">
    <property type="entry name" value="CALCIUM-INDEPENDENT PHOSPHOLIPASE A2-GAMMA"/>
    <property type="match status" value="1"/>
</dbReference>
<feature type="short sequence motif" description="DGA/G" evidence="4">
    <location>
        <begin position="505"/>
        <end position="507"/>
    </location>
</feature>
<comment type="caution">
    <text evidence="6">The sequence shown here is derived from an EMBL/GenBank/DDBJ whole genome shotgun (WGS) entry which is preliminary data.</text>
</comment>
<dbReference type="InterPro" id="IPR002641">
    <property type="entry name" value="PNPLA_dom"/>
</dbReference>
<evidence type="ECO:0000256" key="2">
    <source>
        <dbReference type="ARBA" id="ARBA00022963"/>
    </source>
</evidence>
<dbReference type="InterPro" id="IPR016035">
    <property type="entry name" value="Acyl_Trfase/lysoPLipase"/>
</dbReference>
<evidence type="ECO:0000259" key="5">
    <source>
        <dbReference type="PROSITE" id="PS51635"/>
    </source>
</evidence>
<reference evidence="6 7" key="1">
    <citation type="submission" date="2024-09" db="EMBL/GenBank/DDBJ databases">
        <title>Rethinking Asexuality: The Enigmatic Case of Functional Sexual Genes in Lepraria (Stereocaulaceae).</title>
        <authorList>
            <person name="Doellman M."/>
            <person name="Sun Y."/>
            <person name="Barcenas-Pena A."/>
            <person name="Lumbsch H.T."/>
            <person name="Grewe F."/>
        </authorList>
    </citation>
    <scope>NUCLEOTIDE SEQUENCE [LARGE SCALE GENOMIC DNA]</scope>
    <source>
        <strain evidence="6 7">Mercado 3170</strain>
    </source>
</reference>
<feature type="active site" description="Proton acceptor" evidence="4">
    <location>
        <position position="505"/>
    </location>
</feature>
<keyword evidence="3 4" id="KW-0443">Lipid metabolism</keyword>
<keyword evidence="7" id="KW-1185">Reference proteome</keyword>
<feature type="short sequence motif" description="GXSXG" evidence="4">
    <location>
        <begin position="346"/>
        <end position="350"/>
    </location>
</feature>
<evidence type="ECO:0000256" key="4">
    <source>
        <dbReference type="PROSITE-ProRule" id="PRU01161"/>
    </source>
</evidence>
<evidence type="ECO:0000256" key="1">
    <source>
        <dbReference type="ARBA" id="ARBA00022801"/>
    </source>
</evidence>
<evidence type="ECO:0000313" key="6">
    <source>
        <dbReference type="EMBL" id="KAL2040523.1"/>
    </source>
</evidence>
<protein>
    <recommendedName>
        <fullName evidence="5">PNPLA domain-containing protein</fullName>
    </recommendedName>
</protein>
<accession>A0ABR4AAZ5</accession>
<dbReference type="InterPro" id="IPR029058">
    <property type="entry name" value="AB_hydrolase_fold"/>
</dbReference>
<gene>
    <name evidence="6" type="ORF">N7G274_006502</name>
</gene>
<feature type="active site" description="Nucleophile" evidence="4">
    <location>
        <position position="348"/>
    </location>
</feature>
<dbReference type="Gene3D" id="3.40.1090.10">
    <property type="entry name" value="Cytosolic phospholipase A2 catalytic domain"/>
    <property type="match status" value="1"/>
</dbReference>
<name>A0ABR4AAZ5_9LECA</name>
<sequence>MALARLGPSSQLFNDVTDSIGNDDKLGIHTVHESQSAQESTGDVVAVHGFNGHSIYSWRSTHTGYFWLKDLARDLPSFNVKTFGYLTRGDARLETIAENLLTDLCIEREGKPEGRPLIFIGQNIGGNVIKQALLLSRAHTNVRKQQIYHDTRAIVFLGTRHKGKIWDFSPSHQMMMAVLMFPAKWLGAAILGDPDIEKSNRLFRSVEQYYKLACCFANLPSGGLLVPGFFPVPREVAVLAGAENISRDVPLSELGKFDSSGDAVYKRLLSFLKQIEALPSDTLRSTGCDPIPADPHAGMGILCLDGGGVRGLSSLLVIRDLMYEIQKTNHLKDLPRPCEYFDLICGTSTGGLIAIMLGRLRMDVISCIVAYEKLSKDVFELKTWTMWATGAWNFMTGNGWFSATALEQAVTEILQYRLPIAESVNLEGIVHEASLRDPLGGGCNIFVCAVDTDTHDCVRLRSYDVPGSRKDDDLSTCTIIEAARATAAAPTYFPTAKIGKSTFFDGAMKNNNPVIEAVKELGGPLDNPPVRCLVSIGTGTTEYPPYRPGMIGLVKALTRLAVDTEAKHQEIMTNPENESVRSTYFRFNVEGLGDVDLSNWQKLPEIRSKTREMLREYDTKESLKRCAALLVRQ</sequence>
<evidence type="ECO:0000256" key="3">
    <source>
        <dbReference type="ARBA" id="ARBA00023098"/>
    </source>
</evidence>
<dbReference type="Proteomes" id="UP001590950">
    <property type="component" value="Unassembled WGS sequence"/>
</dbReference>
<dbReference type="PANTHER" id="PTHR24185">
    <property type="entry name" value="CALCIUM-INDEPENDENT PHOSPHOLIPASE A2-GAMMA"/>
    <property type="match status" value="1"/>
</dbReference>
<feature type="short sequence motif" description="GXGXXG" evidence="4">
    <location>
        <begin position="306"/>
        <end position="311"/>
    </location>
</feature>
<keyword evidence="2 4" id="KW-0442">Lipid degradation</keyword>
<dbReference type="SUPFAM" id="SSF52151">
    <property type="entry name" value="FabD/lysophospholipase-like"/>
    <property type="match status" value="1"/>
</dbReference>
<organism evidence="6 7">
    <name type="scientific">Stereocaulon virgatum</name>
    <dbReference type="NCBI Taxonomy" id="373712"/>
    <lineage>
        <taxon>Eukaryota</taxon>
        <taxon>Fungi</taxon>
        <taxon>Dikarya</taxon>
        <taxon>Ascomycota</taxon>
        <taxon>Pezizomycotina</taxon>
        <taxon>Lecanoromycetes</taxon>
        <taxon>OSLEUM clade</taxon>
        <taxon>Lecanoromycetidae</taxon>
        <taxon>Lecanorales</taxon>
        <taxon>Lecanorineae</taxon>
        <taxon>Stereocaulaceae</taxon>
        <taxon>Stereocaulon</taxon>
    </lineage>
</organism>
<dbReference type="Pfam" id="PF01734">
    <property type="entry name" value="Patatin"/>
    <property type="match status" value="1"/>
</dbReference>
<proteinExistence type="predicted"/>
<dbReference type="PROSITE" id="PS51635">
    <property type="entry name" value="PNPLA"/>
    <property type="match status" value="1"/>
</dbReference>
<dbReference type="SUPFAM" id="SSF53474">
    <property type="entry name" value="alpha/beta-Hydrolases"/>
    <property type="match status" value="1"/>
</dbReference>
<dbReference type="EMBL" id="JBEFKJ010000020">
    <property type="protein sequence ID" value="KAL2040523.1"/>
    <property type="molecule type" value="Genomic_DNA"/>
</dbReference>